<feature type="transmembrane region" description="Helical" evidence="6">
    <location>
        <begin position="172"/>
        <end position="192"/>
    </location>
</feature>
<feature type="transmembrane region" description="Helical" evidence="6">
    <location>
        <begin position="290"/>
        <end position="316"/>
    </location>
</feature>
<evidence type="ECO:0000256" key="3">
    <source>
        <dbReference type="ARBA" id="ARBA00022692"/>
    </source>
</evidence>
<evidence type="ECO:0000256" key="1">
    <source>
        <dbReference type="ARBA" id="ARBA00004141"/>
    </source>
</evidence>
<proteinExistence type="inferred from homology"/>
<dbReference type="GO" id="GO:0022857">
    <property type="term" value="F:transmembrane transporter activity"/>
    <property type="evidence" value="ECO:0007669"/>
    <property type="project" value="InterPro"/>
</dbReference>
<dbReference type="InterPro" id="IPR000109">
    <property type="entry name" value="POT_fam"/>
</dbReference>
<evidence type="ECO:0000256" key="2">
    <source>
        <dbReference type="ARBA" id="ARBA00005982"/>
    </source>
</evidence>
<evidence type="ECO:0000256" key="4">
    <source>
        <dbReference type="ARBA" id="ARBA00022989"/>
    </source>
</evidence>
<protein>
    <recommendedName>
        <fullName evidence="9">Protein NRT1/ PTR FAMILY 1.2-like</fullName>
    </recommendedName>
</protein>
<dbReference type="AlphaFoldDB" id="A0A835J860"/>
<comment type="subcellular location">
    <subcellularLocation>
        <location evidence="1">Membrane</location>
        <topology evidence="1">Multi-pass membrane protein</topology>
    </subcellularLocation>
</comment>
<dbReference type="Gene3D" id="1.20.1250.20">
    <property type="entry name" value="MFS general substrate transporter like domains"/>
    <property type="match status" value="1"/>
</dbReference>
<sequence length="670" mass="73911">MCCQLENTNVIESPLLQFTCMERGRHGLTSKVTVTNEQQQRATIYTSSAIRQAQLHHQSIAYIPSDYSEIKSSWLGEERMEIVADDQEQTTQEVTRKKGGLRTMPFIIANETFEKVAGVGLHANLILYLRNEYNLSSASGAYILSLWGAISNFMPILGALLSDSYLGRFRVIASATLISLLGIIVLWLTAFIPNARPPHCALAKENMQACVSPNRGQLFLLFSSFALLSIGAGGIRPCSLAFGADQIDNPTNPNNQRTLQTFFNWYYASVGISVMFSVLAIVAIQDVAGWVVGFGVPVGFMLLSTIFFFSGSSLYIKVKAKKSLVTGFAQVIVATWKNRNLALPPTDSAAWYHHKGSKLVAPTKKLGFLNKACVIRNPEKDLDCDGLPKDPWRLCTIKQVEEQKGLIRVIPIWSTGIVIAATLNQHAFPVLQANTMDRHLIGSLRIPAGSYGVFGLLTLLLWVAIYDRKLVPLLAKFTNRPRGLSNEQRMGMGILISCIATATAGVVENKRRATALRQGFADHPRAVVDMSANWLLPQHCLVGLAEALNIIGQIDFFYSHFPKSMKSIAMALLALGAAVGDLVASLIIGIVNDVTKRGGKASWLSNNLNKGHYDYYYWLLSLLNVANFFYYLLCSWAFGNKDEKEYDDGEAMEEVEMHPSIGSPIRRAGV</sequence>
<keyword evidence="4 6" id="KW-1133">Transmembrane helix</keyword>
<dbReference type="Pfam" id="PF00854">
    <property type="entry name" value="PTR2"/>
    <property type="match status" value="1"/>
</dbReference>
<evidence type="ECO:0008006" key="9">
    <source>
        <dbReference type="Google" id="ProtNLM"/>
    </source>
</evidence>
<feature type="transmembrane region" description="Helical" evidence="6">
    <location>
        <begin position="265"/>
        <end position="284"/>
    </location>
</feature>
<dbReference type="PROSITE" id="PS01022">
    <property type="entry name" value="PTR2_1"/>
    <property type="match status" value="1"/>
</dbReference>
<keyword evidence="5 6" id="KW-0472">Membrane</keyword>
<dbReference type="PANTHER" id="PTHR11654">
    <property type="entry name" value="OLIGOPEPTIDE TRANSPORTER-RELATED"/>
    <property type="match status" value="1"/>
</dbReference>
<evidence type="ECO:0000313" key="8">
    <source>
        <dbReference type="Proteomes" id="UP000657918"/>
    </source>
</evidence>
<evidence type="ECO:0000256" key="6">
    <source>
        <dbReference type="SAM" id="Phobius"/>
    </source>
</evidence>
<accession>A0A835J860</accession>
<organism evidence="7 8">
    <name type="scientific">Salix dunnii</name>
    <dbReference type="NCBI Taxonomy" id="1413687"/>
    <lineage>
        <taxon>Eukaryota</taxon>
        <taxon>Viridiplantae</taxon>
        <taxon>Streptophyta</taxon>
        <taxon>Embryophyta</taxon>
        <taxon>Tracheophyta</taxon>
        <taxon>Spermatophyta</taxon>
        <taxon>Magnoliopsida</taxon>
        <taxon>eudicotyledons</taxon>
        <taxon>Gunneridae</taxon>
        <taxon>Pentapetalae</taxon>
        <taxon>rosids</taxon>
        <taxon>fabids</taxon>
        <taxon>Malpighiales</taxon>
        <taxon>Salicaceae</taxon>
        <taxon>Saliceae</taxon>
        <taxon>Salix</taxon>
    </lineage>
</organism>
<comment type="similarity">
    <text evidence="2">Belongs to the major facilitator superfamily. Proton-dependent oligopeptide transporter (POT/PTR) (TC 2.A.17) family.</text>
</comment>
<dbReference type="SUPFAM" id="SSF103473">
    <property type="entry name" value="MFS general substrate transporter"/>
    <property type="match status" value="1"/>
</dbReference>
<feature type="transmembrane region" description="Helical" evidence="6">
    <location>
        <begin position="446"/>
        <end position="465"/>
    </location>
</feature>
<feature type="transmembrane region" description="Helical" evidence="6">
    <location>
        <begin position="140"/>
        <end position="160"/>
    </location>
</feature>
<reference evidence="7 8" key="1">
    <citation type="submission" date="2020-10" db="EMBL/GenBank/DDBJ databases">
        <title>Plant Genome Project.</title>
        <authorList>
            <person name="Zhang R.-G."/>
        </authorList>
    </citation>
    <scope>NUCLEOTIDE SEQUENCE [LARGE SCALE GENOMIC DNA]</scope>
    <source>
        <strain evidence="7">FAFU-HL-1</strain>
        <tissue evidence="7">Leaf</tissue>
    </source>
</reference>
<dbReference type="GO" id="GO:0006857">
    <property type="term" value="P:oligopeptide transport"/>
    <property type="evidence" value="ECO:0007669"/>
    <property type="project" value="InterPro"/>
</dbReference>
<feature type="transmembrane region" description="Helical" evidence="6">
    <location>
        <begin position="490"/>
        <end position="507"/>
    </location>
</feature>
<dbReference type="InterPro" id="IPR036259">
    <property type="entry name" value="MFS_trans_sf"/>
</dbReference>
<dbReference type="EMBL" id="JADGMS010000018">
    <property type="protein sequence ID" value="KAF9662545.1"/>
    <property type="molecule type" value="Genomic_DNA"/>
</dbReference>
<dbReference type="GO" id="GO:0016020">
    <property type="term" value="C:membrane"/>
    <property type="evidence" value="ECO:0007669"/>
    <property type="project" value="UniProtKB-SubCell"/>
</dbReference>
<feature type="transmembrane region" description="Helical" evidence="6">
    <location>
        <begin position="615"/>
        <end position="634"/>
    </location>
</feature>
<gene>
    <name evidence="7" type="ORF">SADUNF_Sadunf18G0065300</name>
</gene>
<evidence type="ECO:0000313" key="7">
    <source>
        <dbReference type="EMBL" id="KAF9662545.1"/>
    </source>
</evidence>
<evidence type="ECO:0000256" key="5">
    <source>
        <dbReference type="ARBA" id="ARBA00023136"/>
    </source>
</evidence>
<dbReference type="OrthoDB" id="8904098at2759"/>
<dbReference type="Proteomes" id="UP000657918">
    <property type="component" value="Unassembled WGS sequence"/>
</dbReference>
<dbReference type="CDD" id="cd17416">
    <property type="entry name" value="MFS_NPF1_2"/>
    <property type="match status" value="1"/>
</dbReference>
<comment type="caution">
    <text evidence="7">The sequence shown here is derived from an EMBL/GenBank/DDBJ whole genome shotgun (WGS) entry which is preliminary data.</text>
</comment>
<feature type="transmembrane region" description="Helical" evidence="6">
    <location>
        <begin position="568"/>
        <end position="591"/>
    </location>
</feature>
<keyword evidence="8" id="KW-1185">Reference proteome</keyword>
<name>A0A835J860_9ROSI</name>
<dbReference type="InterPro" id="IPR018456">
    <property type="entry name" value="PTR2_symporter_CS"/>
</dbReference>
<keyword evidence="3 6" id="KW-0812">Transmembrane</keyword>